<feature type="domain" description="Right handed beta helix" evidence="3">
    <location>
        <begin position="206"/>
        <end position="363"/>
    </location>
</feature>
<sequence length="1242" mass="135350">MSNLCNLKKGRRVWGWMVCGVLFSFVGLPWQVTWGQTNYYVASNGNDANDGRSTASPFQSLAKVNSLSLRAGDGILFRRGDTFQGTLLIRQSGSANAPIVVDAYGNGNKPVLAGSVSVSGWSSSGGNIWQASCPTCGSRVSGVYSNGSPLPLGRYPNLNTANKGYLTVQSHSGKTQLISQQGLSTNWTGGEVVVRPQKWIIDRAAITAQNGNTLTISNSSIYDISDGWGFFIQNHPATLDQSGEWYYNPATKIIQLYSQNNPSGQTITATAFDEAIRIENAAYVTIQNVTITQARVTNLYAINASNLTVSANDITRAGEDAIRIDGSGSNVLVQNNILYNANNNGFTISPYQNLTFRGNTVRNVGLTRGRSRSGDGQSIAFLAHTTANTLIENNIIDSIGYHGINFWINSTIQRNTVSNYCLTKSDGGGLYIRNGNKQSMGGINILSNIVYNAVGSPEGAPYDAYSGANGIYLDDCMQNATVQGNTVFNCTGIGIYLHATNNITLQGNTSFNNGEGQLMIGSNHGMCLARTNQLRDNIFVSKPANQLVARYESDQDDLTSYGTFDNNYYVRPFNDVSTIRAVNKSGSSVVGNDLALSEWQSRYQKDPNSKSSPVTYKSSTITGTGASRLNNTFTTNAENWSSWSSYGNGNVAQVAGSQSSTSPLDGGSLQVSFPTNSGRSDSYAIVTNNIGAVGRAKTYRLQFDAVALGTNKRLEVYIRQQNAPWQDISTRSILSVGPTRQHYDLNLTSTADEANTFVTFQVFEDGKTIWFDNVSLQEVGAAKVANTFTANSEGWSTWSLYGNSQVSQLPSGQLDGGSLQVNFPTSSGRSDSYAIVTNYINAVVRTRTYRVQFDAIASGAGKRLLVYLRQRDSPWQDVSARTTLTIGTTRQKYDLTLTATADEANTFALFQVDEDGKTVWFDNVTIQEVTAGAQRLSNTFTSGTEGWSSWGPYGNSQAIQTIGGQASTGQLDGGSLRISFPSSSGRSDSYVLATNYIGTVNNARSYRIQFDAIASGANKRLQIYIRQRDSPWQDLAIRTTLLIGTTRQSYEAILTATADQANTLAIFQVDEDGKTLWIDNVRMQEVTTTQKNPDDYIRLVYNATSQNSNVSLTGTYRDAKNQVYSGQITLTPFTSAVLFKEEAGGRQSADASESLQNNGSRKSEFRIVYPIPTYDEFMFVADDEVQTMQVIDLMGRDRLKRQDIHQGQSLLFGSELPAGQYLLHVRYSDGSQRVEKLLKVGR</sequence>
<feature type="region of interest" description="Disordered" evidence="1">
    <location>
        <begin position="602"/>
        <end position="621"/>
    </location>
</feature>
<dbReference type="InterPro" id="IPR039448">
    <property type="entry name" value="Beta_helix"/>
</dbReference>
<proteinExistence type="predicted"/>
<dbReference type="SUPFAM" id="SSF51126">
    <property type="entry name" value="Pectin lyase-like"/>
    <property type="match status" value="2"/>
</dbReference>
<evidence type="ECO:0000256" key="1">
    <source>
        <dbReference type="SAM" id="MobiDB-lite"/>
    </source>
</evidence>
<keyword evidence="2" id="KW-0812">Transmembrane</keyword>
<organism evidence="4 5">
    <name type="scientific">Spirosoma profusum</name>
    <dbReference type="NCBI Taxonomy" id="2771354"/>
    <lineage>
        <taxon>Bacteria</taxon>
        <taxon>Pseudomonadati</taxon>
        <taxon>Bacteroidota</taxon>
        <taxon>Cytophagia</taxon>
        <taxon>Cytophagales</taxon>
        <taxon>Cytophagaceae</taxon>
        <taxon>Spirosoma</taxon>
    </lineage>
</organism>
<keyword evidence="2" id="KW-0472">Membrane</keyword>
<evidence type="ECO:0000256" key="2">
    <source>
        <dbReference type="SAM" id="Phobius"/>
    </source>
</evidence>
<feature type="transmembrane region" description="Helical" evidence="2">
    <location>
        <begin position="12"/>
        <end position="30"/>
    </location>
</feature>
<dbReference type="Pfam" id="PF13229">
    <property type="entry name" value="Beta_helix"/>
    <property type="match status" value="2"/>
</dbReference>
<dbReference type="Proteomes" id="UP000598820">
    <property type="component" value="Unassembled WGS sequence"/>
</dbReference>
<evidence type="ECO:0000259" key="3">
    <source>
        <dbReference type="Pfam" id="PF13229"/>
    </source>
</evidence>
<dbReference type="Gene3D" id="2.60.120.260">
    <property type="entry name" value="Galactose-binding domain-like"/>
    <property type="match status" value="3"/>
</dbReference>
<feature type="compositionally biased region" description="Polar residues" evidence="1">
    <location>
        <begin position="609"/>
        <end position="621"/>
    </location>
</feature>
<dbReference type="EMBL" id="JACWZY010000008">
    <property type="protein sequence ID" value="MBD2701413.1"/>
    <property type="molecule type" value="Genomic_DNA"/>
</dbReference>
<dbReference type="PANTHER" id="PTHR36453">
    <property type="entry name" value="SECRETED PROTEIN-RELATED"/>
    <property type="match status" value="1"/>
</dbReference>
<gene>
    <name evidence="4" type="ORF">IC229_12245</name>
</gene>
<accession>A0A927AQX6</accession>
<keyword evidence="5" id="KW-1185">Reference proteome</keyword>
<evidence type="ECO:0000313" key="4">
    <source>
        <dbReference type="EMBL" id="MBD2701413.1"/>
    </source>
</evidence>
<dbReference type="InterPro" id="IPR008979">
    <property type="entry name" value="Galactose-bd-like_sf"/>
</dbReference>
<dbReference type="RefSeq" id="WP_190887269.1">
    <property type="nucleotide sequence ID" value="NZ_JACWZY010000008.1"/>
</dbReference>
<keyword evidence="2" id="KW-1133">Transmembrane helix</keyword>
<evidence type="ECO:0000313" key="5">
    <source>
        <dbReference type="Proteomes" id="UP000598820"/>
    </source>
</evidence>
<dbReference type="SMART" id="SM00710">
    <property type="entry name" value="PbH1"/>
    <property type="match status" value="10"/>
</dbReference>
<comment type="caution">
    <text evidence="4">The sequence shown here is derived from an EMBL/GenBank/DDBJ whole genome shotgun (WGS) entry which is preliminary data.</text>
</comment>
<protein>
    <submittedName>
        <fullName evidence="4">Right-handed parallel beta-helix repeat-containing protein</fullName>
    </submittedName>
</protein>
<dbReference type="PANTHER" id="PTHR36453:SF1">
    <property type="entry name" value="RIGHT HANDED BETA HELIX DOMAIN-CONTAINING PROTEIN"/>
    <property type="match status" value="1"/>
</dbReference>
<dbReference type="AlphaFoldDB" id="A0A927AQX6"/>
<dbReference type="InterPro" id="IPR006626">
    <property type="entry name" value="PbH1"/>
</dbReference>
<dbReference type="InterPro" id="IPR011050">
    <property type="entry name" value="Pectin_lyase_fold/virulence"/>
</dbReference>
<name>A0A927AQX6_9BACT</name>
<dbReference type="SUPFAM" id="SSF49785">
    <property type="entry name" value="Galactose-binding domain-like"/>
    <property type="match status" value="3"/>
</dbReference>
<dbReference type="Gene3D" id="2.160.20.10">
    <property type="entry name" value="Single-stranded right-handed beta-helix, Pectin lyase-like"/>
    <property type="match status" value="2"/>
</dbReference>
<reference evidence="4" key="1">
    <citation type="submission" date="2020-09" db="EMBL/GenBank/DDBJ databases">
        <authorList>
            <person name="Kim M.K."/>
        </authorList>
    </citation>
    <scope>NUCLEOTIDE SEQUENCE</scope>
    <source>
        <strain evidence="4">BT702</strain>
    </source>
</reference>
<dbReference type="InterPro" id="IPR012334">
    <property type="entry name" value="Pectin_lyas_fold"/>
</dbReference>
<feature type="domain" description="Right handed beta helix" evidence="3">
    <location>
        <begin position="380"/>
        <end position="524"/>
    </location>
</feature>
<dbReference type="NCBIfam" id="TIGR03804">
    <property type="entry name" value="para_beta_helix"/>
    <property type="match status" value="1"/>
</dbReference>
<dbReference type="InterPro" id="IPR022441">
    <property type="entry name" value="Para_beta_helix_rpt-2"/>
</dbReference>